<sequence length="122" mass="14643">MEKPTFEFYTRPNGHNEFMEFMNTLPKRDREKLFATIDKVQRYGLITSKKMKWIKKISGNLFELRSNLGTNIQRSLYFHAEENHFVITHGFSKKTQKTPVKEIHHAELIRNEYLEEHTIDNN</sequence>
<name>A0ABW9P692_9LACO</name>
<gene>
    <name evidence="1" type="ORF">FHL03_04210</name>
</gene>
<evidence type="ECO:0000313" key="2">
    <source>
        <dbReference type="Proteomes" id="UP000436655"/>
    </source>
</evidence>
<keyword evidence="2" id="KW-1185">Reference proteome</keyword>
<dbReference type="RefSeq" id="WP_125704713.1">
    <property type="nucleotide sequence ID" value="NZ_JBHTOO010000002.1"/>
</dbReference>
<dbReference type="EMBL" id="VDFN01000002">
    <property type="protein sequence ID" value="MQS44686.1"/>
    <property type="molecule type" value="Genomic_DNA"/>
</dbReference>
<dbReference type="Pfam" id="PF05973">
    <property type="entry name" value="Gp49"/>
    <property type="match status" value="1"/>
</dbReference>
<evidence type="ECO:0000313" key="1">
    <source>
        <dbReference type="EMBL" id="MQS44686.1"/>
    </source>
</evidence>
<organism evidence="1 2">
    <name type="scientific">Companilactobacillus mishanensis</name>
    <dbReference type="NCBI Taxonomy" id="2486008"/>
    <lineage>
        <taxon>Bacteria</taxon>
        <taxon>Bacillati</taxon>
        <taxon>Bacillota</taxon>
        <taxon>Bacilli</taxon>
        <taxon>Lactobacillales</taxon>
        <taxon>Lactobacillaceae</taxon>
        <taxon>Companilactobacillus</taxon>
    </lineage>
</organism>
<dbReference type="Proteomes" id="UP000436655">
    <property type="component" value="Unassembled WGS sequence"/>
</dbReference>
<accession>A0ABW9P692</accession>
<comment type="caution">
    <text evidence="1">The sequence shown here is derived from an EMBL/GenBank/DDBJ whole genome shotgun (WGS) entry which is preliminary data.</text>
</comment>
<proteinExistence type="predicted"/>
<reference evidence="1 2" key="1">
    <citation type="journal article" date="2019" name="Syst. Appl. Microbiol.">
        <title>Polyphasic characterization of two novel Lactobacillus spp. isolated from blown salami packages: Description of Lactobacillus halodurans sp. nov. and Lactobacillus salsicarnum sp. nov.</title>
        <authorList>
            <person name="Schuster J.A."/>
            <person name="Klingl A."/>
            <person name="Vogel R.F."/>
            <person name="Ehrmann M.A."/>
        </authorList>
    </citation>
    <scope>NUCLEOTIDE SEQUENCE [LARGE SCALE GENOMIC DNA]</scope>
    <source>
        <strain evidence="1 2">TMW 1.2098</strain>
    </source>
</reference>
<protein>
    <submittedName>
        <fullName evidence="1">Type II toxin-antitoxin system RelE/ParE family toxin</fullName>
    </submittedName>
</protein>
<dbReference type="InterPro" id="IPR009241">
    <property type="entry name" value="HigB-like"/>
</dbReference>